<dbReference type="Proteomes" id="UP000257109">
    <property type="component" value="Unassembled WGS sequence"/>
</dbReference>
<comment type="caution">
    <text evidence="1">The sequence shown here is derived from an EMBL/GenBank/DDBJ whole genome shotgun (WGS) entry which is preliminary data.</text>
</comment>
<reference evidence="1" key="1">
    <citation type="submission" date="2018-05" db="EMBL/GenBank/DDBJ databases">
        <title>Draft genome of Mucuna pruriens seed.</title>
        <authorList>
            <person name="Nnadi N.E."/>
            <person name="Vos R."/>
            <person name="Hasami M.H."/>
            <person name="Devisetty U.K."/>
            <person name="Aguiy J.C."/>
        </authorList>
    </citation>
    <scope>NUCLEOTIDE SEQUENCE [LARGE SCALE GENOMIC DNA]</scope>
    <source>
        <strain evidence="1">JCA_2017</strain>
    </source>
</reference>
<gene>
    <name evidence="1" type="ORF">CR513_39083</name>
</gene>
<dbReference type="OrthoDB" id="3240190at2759"/>
<name>A0A371FPZ9_MUCPR</name>
<keyword evidence="2" id="KW-1185">Reference proteome</keyword>
<evidence type="ECO:0000313" key="1">
    <source>
        <dbReference type="EMBL" id="RDX80376.1"/>
    </source>
</evidence>
<feature type="non-terminal residue" evidence="1">
    <location>
        <position position="1"/>
    </location>
</feature>
<protein>
    <submittedName>
        <fullName evidence="1">Uncharacterized protein</fullName>
    </submittedName>
</protein>
<evidence type="ECO:0000313" key="2">
    <source>
        <dbReference type="Proteomes" id="UP000257109"/>
    </source>
</evidence>
<accession>A0A371FPZ9</accession>
<organism evidence="1 2">
    <name type="scientific">Mucuna pruriens</name>
    <name type="common">Velvet bean</name>
    <name type="synonym">Dolichos pruriens</name>
    <dbReference type="NCBI Taxonomy" id="157652"/>
    <lineage>
        <taxon>Eukaryota</taxon>
        <taxon>Viridiplantae</taxon>
        <taxon>Streptophyta</taxon>
        <taxon>Embryophyta</taxon>
        <taxon>Tracheophyta</taxon>
        <taxon>Spermatophyta</taxon>
        <taxon>Magnoliopsida</taxon>
        <taxon>eudicotyledons</taxon>
        <taxon>Gunneridae</taxon>
        <taxon>Pentapetalae</taxon>
        <taxon>rosids</taxon>
        <taxon>fabids</taxon>
        <taxon>Fabales</taxon>
        <taxon>Fabaceae</taxon>
        <taxon>Papilionoideae</taxon>
        <taxon>50 kb inversion clade</taxon>
        <taxon>NPAAA clade</taxon>
        <taxon>indigoferoid/millettioid clade</taxon>
        <taxon>Phaseoleae</taxon>
        <taxon>Mucuna</taxon>
    </lineage>
</organism>
<dbReference type="AlphaFoldDB" id="A0A371FPZ9"/>
<proteinExistence type="predicted"/>
<sequence length="83" mass="9637">MNGQTKVVNRILSQFLRVVNTTTSQSLFELMYAFNPSSLLDLLSLPNVSSMMNDDVLTIDQFIKKFHEKARLHMERKVDQYAK</sequence>
<dbReference type="EMBL" id="QJKJ01008239">
    <property type="protein sequence ID" value="RDX80376.1"/>
    <property type="molecule type" value="Genomic_DNA"/>
</dbReference>